<dbReference type="KEGG" id="mcee:MCEL_29120"/>
<dbReference type="SUPFAM" id="SSF51182">
    <property type="entry name" value="RmlC-like cupins"/>
    <property type="match status" value="1"/>
</dbReference>
<feature type="signal peptide" evidence="1">
    <location>
        <begin position="1"/>
        <end position="28"/>
    </location>
</feature>
<evidence type="ECO:0000259" key="2">
    <source>
        <dbReference type="Pfam" id="PF07883"/>
    </source>
</evidence>
<dbReference type="Gene3D" id="2.60.120.10">
    <property type="entry name" value="Jelly Rolls"/>
    <property type="match status" value="1"/>
</dbReference>
<dbReference type="Proteomes" id="UP000466431">
    <property type="component" value="Chromosome"/>
</dbReference>
<name>A0A7I7RJA5_MYCCF</name>
<protein>
    <recommendedName>
        <fullName evidence="2">Cupin type-2 domain-containing protein</fullName>
    </recommendedName>
</protein>
<keyword evidence="4" id="KW-1185">Reference proteome</keyword>
<dbReference type="Pfam" id="PF07883">
    <property type="entry name" value="Cupin_2"/>
    <property type="match status" value="1"/>
</dbReference>
<proteinExistence type="predicted"/>
<reference evidence="3 4" key="1">
    <citation type="journal article" date="2019" name="Emerg. Microbes Infect.">
        <title>Comprehensive subspecies identification of 175 nontuberculous mycobacteria species based on 7547 genomic profiles.</title>
        <authorList>
            <person name="Matsumoto Y."/>
            <person name="Kinjo T."/>
            <person name="Motooka D."/>
            <person name="Nabeya D."/>
            <person name="Jung N."/>
            <person name="Uechi K."/>
            <person name="Horii T."/>
            <person name="Iida T."/>
            <person name="Fujita J."/>
            <person name="Nakamura S."/>
        </authorList>
    </citation>
    <scope>NUCLEOTIDE SEQUENCE [LARGE SCALE GENOMIC DNA]</scope>
    <source>
        <strain evidence="3 4">JCM 18439</strain>
    </source>
</reference>
<evidence type="ECO:0000313" key="3">
    <source>
        <dbReference type="EMBL" id="BBY44617.1"/>
    </source>
</evidence>
<dbReference type="InterPro" id="IPR011051">
    <property type="entry name" value="RmlC_Cupin_sf"/>
</dbReference>
<dbReference type="AlphaFoldDB" id="A0A7I7RJA5"/>
<keyword evidence="1" id="KW-0732">Signal</keyword>
<dbReference type="EMBL" id="AP022591">
    <property type="protein sequence ID" value="BBY44617.1"/>
    <property type="molecule type" value="Genomic_DNA"/>
</dbReference>
<organism evidence="3 4">
    <name type="scientific">Mycolicibacterium celeriflavum</name>
    <name type="common">Mycobacterium celeriflavum</name>
    <dbReference type="NCBI Taxonomy" id="1249101"/>
    <lineage>
        <taxon>Bacteria</taxon>
        <taxon>Bacillati</taxon>
        <taxon>Actinomycetota</taxon>
        <taxon>Actinomycetes</taxon>
        <taxon>Mycobacteriales</taxon>
        <taxon>Mycobacteriaceae</taxon>
        <taxon>Mycolicibacterium</taxon>
    </lineage>
</organism>
<accession>A0A7I7RJA5</accession>
<sequence>MSDNPVMNRAGWAAAAMAIAGIAVSPTAAGTPAEGDIERTDLAKGTTDTPIAIVAVGQPTTLYVQNLVLSPASSSGWHTHPGPEHSVINAGAVNLQTATGCAPVAFTAGQAIFIPAGVPHVVSNKGFEHAEATVTYTLPADRPIRDDAPAACP</sequence>
<gene>
    <name evidence="3" type="ORF">MCEL_29120</name>
</gene>
<feature type="domain" description="Cupin type-2" evidence="2">
    <location>
        <begin position="69"/>
        <end position="135"/>
    </location>
</feature>
<evidence type="ECO:0000256" key="1">
    <source>
        <dbReference type="SAM" id="SignalP"/>
    </source>
</evidence>
<dbReference type="InterPro" id="IPR014710">
    <property type="entry name" value="RmlC-like_jellyroll"/>
</dbReference>
<dbReference type="InterPro" id="IPR013096">
    <property type="entry name" value="Cupin_2"/>
</dbReference>
<evidence type="ECO:0000313" key="4">
    <source>
        <dbReference type="Proteomes" id="UP000466431"/>
    </source>
</evidence>
<feature type="chain" id="PRO_5038359959" description="Cupin type-2 domain-containing protein" evidence="1">
    <location>
        <begin position="29"/>
        <end position="153"/>
    </location>
</feature>